<feature type="transmembrane region" description="Helical" evidence="1">
    <location>
        <begin position="6"/>
        <end position="23"/>
    </location>
</feature>
<evidence type="ECO:0000256" key="1">
    <source>
        <dbReference type="SAM" id="Phobius"/>
    </source>
</evidence>
<keyword evidence="1" id="KW-1133">Transmembrane helix</keyword>
<name>B0MVR2_9BACT</name>
<accession>B0MVR2</accession>
<protein>
    <submittedName>
        <fullName evidence="2">Uncharacterized protein</fullName>
    </submittedName>
</protein>
<keyword evidence="1" id="KW-0472">Membrane</keyword>
<reference evidence="2" key="2">
    <citation type="submission" date="2013-09" db="EMBL/GenBank/DDBJ databases">
        <title>Draft genome sequence of Alistipes putredinis (DSM 17216).</title>
        <authorList>
            <person name="Sudarsanam P."/>
            <person name="Ley R."/>
            <person name="Guruge J."/>
            <person name="Turnbaugh P.J."/>
            <person name="Mahowald M."/>
            <person name="Liep D."/>
            <person name="Gordon J."/>
        </authorList>
    </citation>
    <scope>NUCLEOTIDE SEQUENCE</scope>
    <source>
        <strain evidence="2">DSM 17216</strain>
    </source>
</reference>
<evidence type="ECO:0000313" key="3">
    <source>
        <dbReference type="Proteomes" id="UP000005819"/>
    </source>
</evidence>
<keyword evidence="3" id="KW-1185">Reference proteome</keyword>
<sequence>MAHLITLVVVSVPVCLVFGWALSGPRRMRITRYLLNEIFEQR</sequence>
<dbReference type="AlphaFoldDB" id="B0MVR2"/>
<dbReference type="GeneID" id="75428747"/>
<evidence type="ECO:0000313" key="2">
    <source>
        <dbReference type="EMBL" id="EDS04159.1"/>
    </source>
</evidence>
<dbReference type="Proteomes" id="UP000005819">
    <property type="component" value="Unassembled WGS sequence"/>
</dbReference>
<proteinExistence type="predicted"/>
<comment type="caution">
    <text evidence="2">The sequence shown here is derived from an EMBL/GenBank/DDBJ whole genome shotgun (WGS) entry which is preliminary data.</text>
</comment>
<reference evidence="2" key="1">
    <citation type="submission" date="2007-10" db="EMBL/GenBank/DDBJ databases">
        <authorList>
            <person name="Fulton L."/>
            <person name="Clifton S."/>
            <person name="Fulton B."/>
            <person name="Xu J."/>
            <person name="Minx P."/>
            <person name="Pepin K.H."/>
            <person name="Johnson M."/>
            <person name="Thiruvilangam P."/>
            <person name="Bhonagiri V."/>
            <person name="Nash W.E."/>
            <person name="Mardis E.R."/>
            <person name="Wilson R.K."/>
        </authorList>
    </citation>
    <scope>NUCLEOTIDE SEQUENCE [LARGE SCALE GENOMIC DNA]</scope>
    <source>
        <strain evidence="2">DSM 17216</strain>
    </source>
</reference>
<dbReference type="HOGENOM" id="CLU_3246259_0_0_10"/>
<dbReference type="EMBL" id="ABFK02000017">
    <property type="protein sequence ID" value="EDS04159.1"/>
    <property type="molecule type" value="Genomic_DNA"/>
</dbReference>
<keyword evidence="1" id="KW-0812">Transmembrane</keyword>
<dbReference type="RefSeq" id="WP_004330035.1">
    <property type="nucleotide sequence ID" value="NZ_DS499580.1"/>
</dbReference>
<gene>
    <name evidence="2" type="ORF">ALIPUT_01223</name>
</gene>
<organism evidence="2 3">
    <name type="scientific">Alistipes putredinis DSM 17216</name>
    <dbReference type="NCBI Taxonomy" id="445970"/>
    <lineage>
        <taxon>Bacteria</taxon>
        <taxon>Pseudomonadati</taxon>
        <taxon>Bacteroidota</taxon>
        <taxon>Bacteroidia</taxon>
        <taxon>Bacteroidales</taxon>
        <taxon>Rikenellaceae</taxon>
        <taxon>Alistipes</taxon>
    </lineage>
</organism>